<proteinExistence type="predicted"/>
<sequence>MVGGAEVRQRHARRWVEGETAGLDSESGRTSGAAQRGGAEPVSLWVAATHIQTALQHAPRLAVVSPTNGCGKSRVLDVLHETVRQPMITLFFEKSVGVRVPAPAVSQLNEFLQGLRILFPGSVGVEIIGMGQSPAQAGGIGKVPGVFCSCGMNADFPESGWWRHQPSFGSAVLLQIVREPVVRTVRGTGTRVWADCAELPLVPRQDSDNYAIA</sequence>
<comment type="caution">
    <text evidence="2">The sequence shown here is derived from an EMBL/GenBank/DDBJ whole genome shotgun (WGS) entry which is preliminary data.</text>
</comment>
<name>A0ABQ2JD69_9ACTN</name>
<reference evidence="3" key="1">
    <citation type="journal article" date="2019" name="Int. J. Syst. Evol. Microbiol.">
        <title>The Global Catalogue of Microorganisms (GCM) 10K type strain sequencing project: providing services to taxonomists for standard genome sequencing and annotation.</title>
        <authorList>
            <consortium name="The Broad Institute Genomics Platform"/>
            <consortium name="The Broad Institute Genome Sequencing Center for Infectious Disease"/>
            <person name="Wu L."/>
            <person name="Ma J."/>
        </authorList>
    </citation>
    <scope>NUCLEOTIDE SEQUENCE [LARGE SCALE GENOMIC DNA]</scope>
    <source>
        <strain evidence="3">CGMCC 4.7323</strain>
    </source>
</reference>
<protein>
    <submittedName>
        <fullName evidence="2">Uncharacterized protein</fullName>
    </submittedName>
</protein>
<dbReference type="EMBL" id="BMND01000007">
    <property type="protein sequence ID" value="GGN42903.1"/>
    <property type="molecule type" value="Genomic_DNA"/>
</dbReference>
<evidence type="ECO:0000256" key="1">
    <source>
        <dbReference type="SAM" id="MobiDB-lite"/>
    </source>
</evidence>
<keyword evidence="3" id="KW-1185">Reference proteome</keyword>
<evidence type="ECO:0000313" key="2">
    <source>
        <dbReference type="EMBL" id="GGN42903.1"/>
    </source>
</evidence>
<gene>
    <name evidence="2" type="ORF">GCM10012285_23740</name>
</gene>
<accession>A0ABQ2JD69</accession>
<dbReference type="Proteomes" id="UP000600080">
    <property type="component" value="Unassembled WGS sequence"/>
</dbReference>
<feature type="region of interest" description="Disordered" evidence="1">
    <location>
        <begin position="1"/>
        <end position="36"/>
    </location>
</feature>
<organism evidence="2 3">
    <name type="scientific">Streptomyces kronopolitis</name>
    <dbReference type="NCBI Taxonomy" id="1612435"/>
    <lineage>
        <taxon>Bacteria</taxon>
        <taxon>Bacillati</taxon>
        <taxon>Actinomycetota</taxon>
        <taxon>Actinomycetes</taxon>
        <taxon>Kitasatosporales</taxon>
        <taxon>Streptomycetaceae</taxon>
        <taxon>Streptomyces</taxon>
    </lineage>
</organism>
<evidence type="ECO:0000313" key="3">
    <source>
        <dbReference type="Proteomes" id="UP000600080"/>
    </source>
</evidence>